<dbReference type="RefSeq" id="WP_161717124.1">
    <property type="nucleotide sequence ID" value="NZ_JAAAPO010000002.1"/>
</dbReference>
<gene>
    <name evidence="1" type="ORF">GTZ99_04545</name>
</gene>
<dbReference type="Proteomes" id="UP000753724">
    <property type="component" value="Unassembled WGS sequence"/>
</dbReference>
<evidence type="ECO:0000313" key="2">
    <source>
        <dbReference type="Proteomes" id="UP000753724"/>
    </source>
</evidence>
<sequence length="220" mass="22627">MSGKKRRVWHGLRCAVLVAGVGLLGGCKILTIEEDRARKAQVGGTFDAAAQVDAAWAAKVLPALQAAAVPLRDVQAQAAAGTLDAYGAAHGRRGMDDAPYSFAVTGEGQVVSIDRVNPNGVMVLRVDGVGDVRLMLGPVLLSTAVRDAVPMFDFNSLPDQMAYGAVARAMNLRAMAGIAPALQGVVPGARVSFTGAVQASGDQGAWQVVPVQLARARGGA</sequence>
<dbReference type="PIRSF" id="PIRSF033535">
    <property type="entry name" value="UCP033535_plp"/>
    <property type="match status" value="1"/>
</dbReference>
<proteinExistence type="predicted"/>
<name>A0ABW9XBE0_9SPHN</name>
<dbReference type="InterPro" id="IPR036215">
    <property type="entry name" value="TM0957-like_sf"/>
</dbReference>
<dbReference type="InterPro" id="IPR014582">
    <property type="entry name" value="UCP033535_lipo"/>
</dbReference>
<dbReference type="EMBL" id="JAAAPO010000002">
    <property type="protein sequence ID" value="NBC35822.1"/>
    <property type="molecule type" value="Genomic_DNA"/>
</dbReference>
<organism evidence="1 2">
    <name type="scientific">Novosphingobium ovatum</name>
    <dbReference type="NCBI Taxonomy" id="1908523"/>
    <lineage>
        <taxon>Bacteria</taxon>
        <taxon>Pseudomonadati</taxon>
        <taxon>Pseudomonadota</taxon>
        <taxon>Alphaproteobacteria</taxon>
        <taxon>Sphingomonadales</taxon>
        <taxon>Sphingomonadaceae</taxon>
        <taxon>Novosphingobium</taxon>
    </lineage>
</organism>
<dbReference type="SUPFAM" id="SSF141318">
    <property type="entry name" value="TM0957-like"/>
    <property type="match status" value="1"/>
</dbReference>
<keyword evidence="2" id="KW-1185">Reference proteome</keyword>
<evidence type="ECO:0000313" key="1">
    <source>
        <dbReference type="EMBL" id="NBC35822.1"/>
    </source>
</evidence>
<dbReference type="Pfam" id="PF10054">
    <property type="entry name" value="DUF2291"/>
    <property type="match status" value="1"/>
</dbReference>
<dbReference type="PROSITE" id="PS51257">
    <property type="entry name" value="PROKAR_LIPOPROTEIN"/>
    <property type="match status" value="1"/>
</dbReference>
<protein>
    <submittedName>
        <fullName evidence="1">DUF2291 family protein</fullName>
    </submittedName>
</protein>
<reference evidence="2" key="1">
    <citation type="submission" date="2020-01" db="EMBL/GenBank/DDBJ databases">
        <title>Sphingomonas sp. strain CSW-10.</title>
        <authorList>
            <person name="Chen W.-M."/>
        </authorList>
    </citation>
    <scope>NUCLEOTIDE SEQUENCE [LARGE SCALE GENOMIC DNA]</scope>
    <source>
        <strain evidence="2">FSY-8</strain>
    </source>
</reference>
<accession>A0ABW9XBE0</accession>
<comment type="caution">
    <text evidence="1">The sequence shown here is derived from an EMBL/GenBank/DDBJ whole genome shotgun (WGS) entry which is preliminary data.</text>
</comment>